<dbReference type="NCBIfam" id="TIGR01413">
    <property type="entry name" value="Dyp_perox_fam"/>
    <property type="match status" value="1"/>
</dbReference>
<evidence type="ECO:0000313" key="13">
    <source>
        <dbReference type="Proteomes" id="UP000320876"/>
    </source>
</evidence>
<keyword evidence="5" id="KW-0732">Signal</keyword>
<dbReference type="AlphaFoldDB" id="A0A542DHU8"/>
<dbReference type="PANTHER" id="PTHR30521:SF4">
    <property type="entry name" value="DEFERROCHELATASE"/>
    <property type="match status" value="1"/>
</dbReference>
<evidence type="ECO:0000256" key="6">
    <source>
        <dbReference type="ARBA" id="ARBA00023002"/>
    </source>
</evidence>
<comment type="similarity">
    <text evidence="8">Belongs to the DyP-type peroxidase family.</text>
</comment>
<dbReference type="Pfam" id="PF04261">
    <property type="entry name" value="Dyp_perox_N"/>
    <property type="match status" value="1"/>
</dbReference>
<dbReference type="GO" id="GO:0004601">
    <property type="term" value="F:peroxidase activity"/>
    <property type="evidence" value="ECO:0007669"/>
    <property type="project" value="UniProtKB-KW"/>
</dbReference>
<dbReference type="EMBL" id="VFML01000001">
    <property type="protein sequence ID" value="TQJ02616.1"/>
    <property type="molecule type" value="Genomic_DNA"/>
</dbReference>
<accession>A0A542DHU8</accession>
<reference evidence="12 13" key="1">
    <citation type="submission" date="2019-06" db="EMBL/GenBank/DDBJ databases">
        <title>Sequencing the genomes of 1000 actinobacteria strains.</title>
        <authorList>
            <person name="Klenk H.-P."/>
        </authorList>
    </citation>
    <scope>NUCLEOTIDE SEQUENCE [LARGE SCALE GENOMIC DNA]</scope>
    <source>
        <strain evidence="12 13">DSM 45679</strain>
    </source>
</reference>
<dbReference type="OrthoDB" id="9781066at2"/>
<dbReference type="InterPro" id="IPR011008">
    <property type="entry name" value="Dimeric_a/b-barrel"/>
</dbReference>
<dbReference type="InterPro" id="IPR048328">
    <property type="entry name" value="Dyp_perox_C"/>
</dbReference>
<sequence length="363" mass="38703">MSAGGTVGRRAFLAAAGTVGMAGLAGCTGPRDGDPTPEEPPAVTHRQEGVLRPAPASTVLTAYDVTATDRAGLAAALRALSDPDGNATVLVAVGASLFDHRFGLSSPRRLVDMPEFRNDVLDPSWCHGDLLVQVSAETGEQVEAALARPVPGVRKRWRIAGFHPTGLGDGVRNLFGFREGAGNPDATDGDLMDRLVWVQPGAGEPSWCAGGCYQVVRLIRLAMPTWDSESAAEQERVFGVRKDTGLPLGQSGEHTELDYADDPHGSTIALDAHIRRANPRTPDSVAHRILRRGYAYRLSAEDAGHVFVCFQRDLELGFATIQRRLAGEALERYLLPFGGGYYFVLPGSAGGEDYLGRGMLEGS</sequence>
<dbReference type="PROSITE" id="PS51318">
    <property type="entry name" value="TAT"/>
    <property type="match status" value="1"/>
</dbReference>
<dbReference type="PROSITE" id="PS51404">
    <property type="entry name" value="DYP_PEROXIDASE"/>
    <property type="match status" value="1"/>
</dbReference>
<evidence type="ECO:0000256" key="8">
    <source>
        <dbReference type="ARBA" id="ARBA00025737"/>
    </source>
</evidence>
<organism evidence="12 13">
    <name type="scientific">Amycolatopsis cihanbeyliensis</name>
    <dbReference type="NCBI Taxonomy" id="1128664"/>
    <lineage>
        <taxon>Bacteria</taxon>
        <taxon>Bacillati</taxon>
        <taxon>Actinomycetota</taxon>
        <taxon>Actinomycetes</taxon>
        <taxon>Pseudonocardiales</taxon>
        <taxon>Pseudonocardiaceae</taxon>
        <taxon>Amycolatopsis</taxon>
    </lineage>
</organism>
<name>A0A542DHU8_AMYCI</name>
<gene>
    <name evidence="12" type="ORF">FB471_2350</name>
</gene>
<evidence type="ECO:0000256" key="4">
    <source>
        <dbReference type="ARBA" id="ARBA00022723"/>
    </source>
</evidence>
<dbReference type="Proteomes" id="UP000320876">
    <property type="component" value="Unassembled WGS sequence"/>
</dbReference>
<dbReference type="GO" id="GO:0046872">
    <property type="term" value="F:metal ion binding"/>
    <property type="evidence" value="ECO:0007669"/>
    <property type="project" value="UniProtKB-KW"/>
</dbReference>
<evidence type="ECO:0000313" key="12">
    <source>
        <dbReference type="EMBL" id="TQJ02616.1"/>
    </source>
</evidence>
<dbReference type="PANTHER" id="PTHR30521">
    <property type="entry name" value="DEFERROCHELATASE/PEROXIDASE"/>
    <property type="match status" value="1"/>
</dbReference>
<comment type="cofactor">
    <cofactor evidence="1">
        <name>heme b</name>
        <dbReference type="ChEBI" id="CHEBI:60344"/>
    </cofactor>
</comment>
<dbReference type="InterPro" id="IPR006311">
    <property type="entry name" value="TAT_signal"/>
</dbReference>
<dbReference type="RefSeq" id="WP_141997745.1">
    <property type="nucleotide sequence ID" value="NZ_VFML01000001.1"/>
</dbReference>
<feature type="region of interest" description="Disordered" evidence="9">
    <location>
        <begin position="26"/>
        <end position="47"/>
    </location>
</feature>
<dbReference type="InterPro" id="IPR006314">
    <property type="entry name" value="Dyp_peroxidase"/>
</dbReference>
<feature type="domain" description="Dyp-type peroxidase C-terminal" evidence="11">
    <location>
        <begin position="172"/>
        <end position="347"/>
    </location>
</feature>
<evidence type="ECO:0000256" key="9">
    <source>
        <dbReference type="SAM" id="MobiDB-lite"/>
    </source>
</evidence>
<protein>
    <submittedName>
        <fullName evidence="12">Deferrochelatase/peroxidase EfeB</fullName>
    </submittedName>
</protein>
<evidence type="ECO:0000256" key="3">
    <source>
        <dbReference type="ARBA" id="ARBA00022617"/>
    </source>
</evidence>
<evidence type="ECO:0000259" key="10">
    <source>
        <dbReference type="Pfam" id="PF04261"/>
    </source>
</evidence>
<dbReference type="Pfam" id="PF20628">
    <property type="entry name" value="Dyp_perox_C"/>
    <property type="match status" value="1"/>
</dbReference>
<evidence type="ECO:0000256" key="2">
    <source>
        <dbReference type="ARBA" id="ARBA00022559"/>
    </source>
</evidence>
<evidence type="ECO:0000256" key="5">
    <source>
        <dbReference type="ARBA" id="ARBA00022729"/>
    </source>
</evidence>
<dbReference type="InterPro" id="IPR048327">
    <property type="entry name" value="Dyp_perox_N"/>
</dbReference>
<keyword evidence="7" id="KW-0408">Iron</keyword>
<keyword evidence="2 12" id="KW-0575">Peroxidase</keyword>
<dbReference type="GO" id="GO:0020037">
    <property type="term" value="F:heme binding"/>
    <property type="evidence" value="ECO:0007669"/>
    <property type="project" value="InterPro"/>
</dbReference>
<evidence type="ECO:0000259" key="11">
    <source>
        <dbReference type="Pfam" id="PF20628"/>
    </source>
</evidence>
<feature type="domain" description="Dyp-type peroxidase N-terminal" evidence="10">
    <location>
        <begin position="81"/>
        <end position="146"/>
    </location>
</feature>
<dbReference type="SUPFAM" id="SSF54909">
    <property type="entry name" value="Dimeric alpha+beta barrel"/>
    <property type="match status" value="1"/>
</dbReference>
<proteinExistence type="inferred from homology"/>
<keyword evidence="13" id="KW-1185">Reference proteome</keyword>
<evidence type="ECO:0000256" key="7">
    <source>
        <dbReference type="ARBA" id="ARBA00023004"/>
    </source>
</evidence>
<keyword evidence="6" id="KW-0560">Oxidoreductase</keyword>
<comment type="caution">
    <text evidence="12">The sequence shown here is derived from an EMBL/GenBank/DDBJ whole genome shotgun (WGS) entry which is preliminary data.</text>
</comment>
<keyword evidence="4" id="KW-0479">Metal-binding</keyword>
<dbReference type="GO" id="GO:0005829">
    <property type="term" value="C:cytosol"/>
    <property type="evidence" value="ECO:0007669"/>
    <property type="project" value="TreeGrafter"/>
</dbReference>
<evidence type="ECO:0000256" key="1">
    <source>
        <dbReference type="ARBA" id="ARBA00001970"/>
    </source>
</evidence>
<keyword evidence="3" id="KW-0349">Heme</keyword>